<dbReference type="NCBIfam" id="TIGR01845">
    <property type="entry name" value="outer_NodT"/>
    <property type="match status" value="1"/>
</dbReference>
<dbReference type="PANTHER" id="PTHR30203:SF33">
    <property type="entry name" value="BLR4455 PROTEIN"/>
    <property type="match status" value="1"/>
</dbReference>
<reference evidence="3 4" key="1">
    <citation type="submission" date="2015-12" db="EMBL/GenBank/DDBJ databases">
        <title>Diversity of Burkholderia near neighbor genomes.</title>
        <authorList>
            <person name="Sahl J."/>
            <person name="Wagner D."/>
            <person name="Keim P."/>
        </authorList>
    </citation>
    <scope>NUCLEOTIDE SEQUENCE [LARGE SCALE GENOMIC DNA]</scope>
    <source>
        <strain evidence="3 4">MSMB0783</strain>
    </source>
</reference>
<dbReference type="InterPro" id="IPR003423">
    <property type="entry name" value="OMP_efflux"/>
</dbReference>
<gene>
    <name evidence="3" type="ORF">WJ35_20045</name>
</gene>
<evidence type="ECO:0000313" key="4">
    <source>
        <dbReference type="Proteomes" id="UP000243680"/>
    </source>
</evidence>
<dbReference type="Gene3D" id="2.20.200.10">
    <property type="entry name" value="Outer membrane efflux proteins (OEP)"/>
    <property type="match status" value="1"/>
</dbReference>
<dbReference type="InterPro" id="IPR010131">
    <property type="entry name" value="MdtP/NodT-like"/>
</dbReference>
<sequence length="477" mass="50072">MKRASALLAASLLAACTIAPQPLAPVALGHDGFQHADASAEHAPSMQAWPAWFGDPQLHSLVDAALARNFDVRAAAARVDQAQALLGVREAALAPTVGVSPSFSRSRVSGTVDNALPKRTMRNWSMPASASYEVDLWGRLRGDADIGAQNVLQAAADRDAMRVRVATEVASDYLTLHYVDEDLAALDRAIGLRRTALDVIAARVRAGAASDLDALRAAADLDTARAELADSRRLRENLVDALAVLTGMAPSAFELEASAVPVRVPNVPPGLPSALLARRPDVFAAARRADAASLELGVARTAWLPTLTLTAQGGFASRDLGSFLDRNSSLWRLGASVAQTLLDGGKRDAAVAAARAGVEVADANYRATAIGALRDVQDALNDIAAQKERIARYDSAARATDAAARLSLSRYGHGYVSYLEVIDADRDALNARRQLIHSRQALATATVGLVRALGGGWTAPAGAGRQAARDAVQTDAQ</sequence>
<keyword evidence="2" id="KW-0812">Transmembrane</keyword>
<feature type="signal peptide" evidence="2">
    <location>
        <begin position="1"/>
        <end position="24"/>
    </location>
</feature>
<keyword evidence="2" id="KW-0564">Palmitate</keyword>
<dbReference type="EMBL" id="CP013421">
    <property type="protein sequence ID" value="AOJ77286.1"/>
    <property type="molecule type" value="Genomic_DNA"/>
</dbReference>
<proteinExistence type="inferred from homology"/>
<dbReference type="SUPFAM" id="SSF56954">
    <property type="entry name" value="Outer membrane efflux proteins (OEP)"/>
    <property type="match status" value="1"/>
</dbReference>
<dbReference type="Gene3D" id="1.20.1600.10">
    <property type="entry name" value="Outer membrane efflux proteins (OEP)"/>
    <property type="match status" value="1"/>
</dbReference>
<dbReference type="GO" id="GO:0005886">
    <property type="term" value="C:plasma membrane"/>
    <property type="evidence" value="ECO:0007669"/>
    <property type="project" value="UniProtKB-SubCell"/>
</dbReference>
<feature type="chain" id="PRO_5008446795" evidence="2">
    <location>
        <begin position="25"/>
        <end position="477"/>
    </location>
</feature>
<comment type="similarity">
    <text evidence="1 2">Belongs to the outer membrane factor (OMF) (TC 1.B.17) family.</text>
</comment>
<dbReference type="RefSeq" id="WP_069239785.1">
    <property type="nucleotide sequence ID" value="NZ_CP013421.1"/>
</dbReference>
<dbReference type="Pfam" id="PF02321">
    <property type="entry name" value="OEP"/>
    <property type="match status" value="2"/>
</dbReference>
<keyword evidence="2" id="KW-0449">Lipoprotein</keyword>
<keyword evidence="2" id="KW-1134">Transmembrane beta strand</keyword>
<evidence type="ECO:0000256" key="1">
    <source>
        <dbReference type="ARBA" id="ARBA00007613"/>
    </source>
</evidence>
<dbReference type="PANTHER" id="PTHR30203">
    <property type="entry name" value="OUTER MEMBRANE CATION EFFLUX PROTEIN"/>
    <property type="match status" value="1"/>
</dbReference>
<evidence type="ECO:0000256" key="2">
    <source>
        <dbReference type="RuleBase" id="RU362097"/>
    </source>
</evidence>
<keyword evidence="2" id="KW-0732">Signal</keyword>
<dbReference type="AlphaFoldDB" id="A0A1B4LJF2"/>
<dbReference type="Proteomes" id="UP000243680">
    <property type="component" value="Chromosome 3"/>
</dbReference>
<comment type="subcellular location">
    <subcellularLocation>
        <location evidence="2">Cell membrane</location>
        <topology evidence="2">Lipid-anchor</topology>
    </subcellularLocation>
</comment>
<accession>A0A1B4LJF2</accession>
<dbReference type="PROSITE" id="PS51257">
    <property type="entry name" value="PROKAR_LIPOPROTEIN"/>
    <property type="match status" value="1"/>
</dbReference>
<protein>
    <submittedName>
        <fullName evidence="3">RND transporter</fullName>
    </submittedName>
</protein>
<dbReference type="GO" id="GO:0015562">
    <property type="term" value="F:efflux transmembrane transporter activity"/>
    <property type="evidence" value="ECO:0007669"/>
    <property type="project" value="InterPro"/>
</dbReference>
<keyword evidence="2" id="KW-0472">Membrane</keyword>
<organism evidence="3 4">
    <name type="scientific">Burkholderia ubonensis</name>
    <dbReference type="NCBI Taxonomy" id="101571"/>
    <lineage>
        <taxon>Bacteria</taxon>
        <taxon>Pseudomonadati</taxon>
        <taxon>Pseudomonadota</taxon>
        <taxon>Betaproteobacteria</taxon>
        <taxon>Burkholderiales</taxon>
        <taxon>Burkholderiaceae</taxon>
        <taxon>Burkholderia</taxon>
        <taxon>Burkholderia cepacia complex</taxon>
    </lineage>
</organism>
<evidence type="ECO:0000313" key="3">
    <source>
        <dbReference type="EMBL" id="AOJ77286.1"/>
    </source>
</evidence>
<name>A0A1B4LJF2_9BURK</name>